<dbReference type="PANTHER" id="PTHR35908">
    <property type="entry name" value="HYPOTHETICAL FUSION PROTEIN"/>
    <property type="match status" value="1"/>
</dbReference>
<feature type="domain" description="VOC" evidence="1">
    <location>
        <begin position="16"/>
        <end position="130"/>
    </location>
</feature>
<evidence type="ECO:0000313" key="2">
    <source>
        <dbReference type="EMBL" id="GAD82273.1"/>
    </source>
</evidence>
<dbReference type="Gene3D" id="3.10.180.10">
    <property type="entry name" value="2,3-Dihydroxybiphenyl 1,2-Dioxygenase, domain 1"/>
    <property type="match status" value="1"/>
</dbReference>
<accession>U5E799</accession>
<dbReference type="PROSITE" id="PS51819">
    <property type="entry name" value="VOC"/>
    <property type="match status" value="1"/>
</dbReference>
<dbReference type="STRING" id="1824.SAMN05444423_105228"/>
<evidence type="ECO:0000313" key="3">
    <source>
        <dbReference type="Proteomes" id="UP000017048"/>
    </source>
</evidence>
<proteinExistence type="predicted"/>
<sequence>MSVGGATVATVSDTIAFGGVTIDSNDPAQLAEFWKSALGYDILADSGDYVMIAPPGVGFGEGRYLAFQLVPELKTTKNRVHIDFQTTDRPAEVARLTALGAEVLDEHSLPGFAWTVLRDPQGNEFCVVAADH</sequence>
<protein>
    <recommendedName>
        <fullName evidence="1">VOC domain-containing protein</fullName>
    </recommendedName>
</protein>
<comment type="caution">
    <text evidence="2">The sequence shown here is derived from an EMBL/GenBank/DDBJ whole genome shotgun (WGS) entry which is preliminary data.</text>
</comment>
<dbReference type="eggNOG" id="COG0346">
    <property type="taxonomic scope" value="Bacteria"/>
</dbReference>
<reference evidence="2 3" key="1">
    <citation type="journal article" date="2014" name="BMC Genomics">
        <title>Genome based analysis of type-I polyketide synthase and nonribosomal peptide synthetase gene clusters in seven strains of five representative Nocardia species.</title>
        <authorList>
            <person name="Komaki H."/>
            <person name="Ichikawa N."/>
            <person name="Hosoyama A."/>
            <person name="Takahashi-Nakaguchi A."/>
            <person name="Matsuzawa T."/>
            <person name="Suzuki K."/>
            <person name="Fujita N."/>
            <person name="Gonoi T."/>
        </authorList>
    </citation>
    <scope>NUCLEOTIDE SEQUENCE [LARGE SCALE GENOMIC DNA]</scope>
    <source>
        <strain evidence="2 3">NBRC 15531</strain>
    </source>
</reference>
<gene>
    <name evidence="2" type="ORF">NCAST_08_01450</name>
</gene>
<dbReference type="PANTHER" id="PTHR35908:SF1">
    <property type="entry name" value="CONSERVED PROTEIN"/>
    <property type="match status" value="1"/>
</dbReference>
<dbReference type="SUPFAM" id="SSF54593">
    <property type="entry name" value="Glyoxalase/Bleomycin resistance protein/Dihydroxybiphenyl dioxygenase"/>
    <property type="match status" value="1"/>
</dbReference>
<evidence type="ECO:0000259" key="1">
    <source>
        <dbReference type="PROSITE" id="PS51819"/>
    </source>
</evidence>
<dbReference type="InterPro" id="IPR029068">
    <property type="entry name" value="Glyas_Bleomycin-R_OHBP_Dase"/>
</dbReference>
<dbReference type="Pfam" id="PF18029">
    <property type="entry name" value="Glyoxalase_6"/>
    <property type="match status" value="1"/>
</dbReference>
<organism evidence="2 3">
    <name type="scientific">Nocardia asteroides NBRC 15531</name>
    <dbReference type="NCBI Taxonomy" id="1110697"/>
    <lineage>
        <taxon>Bacteria</taxon>
        <taxon>Bacillati</taxon>
        <taxon>Actinomycetota</taxon>
        <taxon>Actinomycetes</taxon>
        <taxon>Mycobacteriales</taxon>
        <taxon>Nocardiaceae</taxon>
        <taxon>Nocardia</taxon>
    </lineage>
</organism>
<dbReference type="CDD" id="cd06587">
    <property type="entry name" value="VOC"/>
    <property type="match status" value="1"/>
</dbReference>
<dbReference type="InterPro" id="IPR041581">
    <property type="entry name" value="Glyoxalase_6"/>
</dbReference>
<dbReference type="Proteomes" id="UP000017048">
    <property type="component" value="Unassembled WGS sequence"/>
</dbReference>
<keyword evidence="3" id="KW-1185">Reference proteome</keyword>
<name>U5E799_NOCAS</name>
<dbReference type="EMBL" id="BAFO02000008">
    <property type="protein sequence ID" value="GAD82273.1"/>
    <property type="molecule type" value="Genomic_DNA"/>
</dbReference>
<dbReference type="InterPro" id="IPR037523">
    <property type="entry name" value="VOC_core"/>
</dbReference>
<dbReference type="AlphaFoldDB" id="U5E799"/>